<dbReference type="GO" id="GO:0005634">
    <property type="term" value="C:nucleus"/>
    <property type="evidence" value="ECO:0007669"/>
    <property type="project" value="UniProtKB-ARBA"/>
</dbReference>
<dbReference type="EMBL" id="MCGE01000004">
    <property type="protein sequence ID" value="ORZ22214.1"/>
    <property type="molecule type" value="Genomic_DNA"/>
</dbReference>
<dbReference type="EC" id="4.6.1.16" evidence="2"/>
<keyword evidence="3" id="KW-0819">tRNA processing</keyword>
<dbReference type="Pfam" id="PF01974">
    <property type="entry name" value="tRNA_int_endo"/>
    <property type="match status" value="1"/>
</dbReference>
<dbReference type="Proteomes" id="UP000193560">
    <property type="component" value="Unassembled WGS sequence"/>
</dbReference>
<keyword evidence="8" id="KW-0378">Hydrolase</keyword>
<evidence type="ECO:0000256" key="5">
    <source>
        <dbReference type="ARBA" id="ARBA00034031"/>
    </source>
</evidence>
<evidence type="ECO:0000259" key="7">
    <source>
        <dbReference type="Pfam" id="PF26577"/>
    </source>
</evidence>
<reference evidence="8 9" key="1">
    <citation type="submission" date="2016-07" db="EMBL/GenBank/DDBJ databases">
        <title>Pervasive Adenine N6-methylation of Active Genes in Fungi.</title>
        <authorList>
            <consortium name="DOE Joint Genome Institute"/>
            <person name="Mondo S.J."/>
            <person name="Dannebaum R.O."/>
            <person name="Kuo R.C."/>
            <person name="Labutti K."/>
            <person name="Haridas S."/>
            <person name="Kuo A."/>
            <person name="Salamov A."/>
            <person name="Ahrendt S.R."/>
            <person name="Lipzen A."/>
            <person name="Sullivan W."/>
            <person name="Andreopoulos W.B."/>
            <person name="Clum A."/>
            <person name="Lindquist E."/>
            <person name="Daum C."/>
            <person name="Ramamoorthy G.K."/>
            <person name="Gryganskyi A."/>
            <person name="Culley D."/>
            <person name="Magnuson J.K."/>
            <person name="James T.Y."/>
            <person name="O'Malley M.A."/>
            <person name="Stajich J.E."/>
            <person name="Spatafora J.W."/>
            <person name="Visel A."/>
            <person name="Grigoriev I.V."/>
        </authorList>
    </citation>
    <scope>NUCLEOTIDE SEQUENCE [LARGE SCALE GENOMIC DNA]</scope>
    <source>
        <strain evidence="8 9">NRRL 1336</strain>
    </source>
</reference>
<dbReference type="OrthoDB" id="48041at2759"/>
<dbReference type="PANTHER" id="PTHR13070:SF0">
    <property type="entry name" value="TRNA-SPLICING ENDONUCLEASE SUBUNIT SEN34"/>
    <property type="match status" value="1"/>
</dbReference>
<evidence type="ECO:0000259" key="6">
    <source>
        <dbReference type="Pfam" id="PF01974"/>
    </source>
</evidence>
<evidence type="ECO:0000313" key="9">
    <source>
        <dbReference type="Proteomes" id="UP000193560"/>
    </source>
</evidence>
<feature type="domain" description="TSEN34 N-terminal" evidence="7">
    <location>
        <begin position="11"/>
        <end position="77"/>
    </location>
</feature>
<name>A0A1X2ITU3_9FUNG</name>
<feature type="domain" description="tRNA intron endonuclease catalytic" evidence="6">
    <location>
        <begin position="95"/>
        <end position="175"/>
    </location>
</feature>
<sequence>MADEVIKKQLIRIRLCGKKPLVFDVEDVKRLRCDHQIVGSLVGSLPRFPQQNGFYGLPLLLLAEEVSLIVEKEWGTLTALGGQTSWDYPKTRQEWLRYMVYCHFHQLGYFLTSGEKFGGDYLAYPGDPMRYHSHYIIAAHERQQIFSPMELVAMGRLATNTKKTFVLASPYTDDDDDYVDKERGTDNIENSGLADHQVECFSITWAGF</sequence>
<comment type="similarity">
    <text evidence="1">Belongs to the tRNA-intron endonuclease family.</text>
</comment>
<evidence type="ECO:0000256" key="2">
    <source>
        <dbReference type="ARBA" id="ARBA00012573"/>
    </source>
</evidence>
<keyword evidence="9" id="KW-1185">Reference proteome</keyword>
<organism evidence="8 9">
    <name type="scientific">Absidia repens</name>
    <dbReference type="NCBI Taxonomy" id="90262"/>
    <lineage>
        <taxon>Eukaryota</taxon>
        <taxon>Fungi</taxon>
        <taxon>Fungi incertae sedis</taxon>
        <taxon>Mucoromycota</taxon>
        <taxon>Mucoromycotina</taxon>
        <taxon>Mucoromycetes</taxon>
        <taxon>Mucorales</taxon>
        <taxon>Cunninghamellaceae</taxon>
        <taxon>Absidia</taxon>
    </lineage>
</organism>
<keyword evidence="4" id="KW-0456">Lyase</keyword>
<accession>A0A1X2ITU3</accession>
<dbReference type="InterPro" id="IPR011856">
    <property type="entry name" value="tRNA_endonuc-like_dom_sf"/>
</dbReference>
<keyword evidence="8" id="KW-0540">Nuclease</keyword>
<dbReference type="InterPro" id="IPR036167">
    <property type="entry name" value="tRNA_intron_Endo_cat-like_sf"/>
</dbReference>
<evidence type="ECO:0000256" key="4">
    <source>
        <dbReference type="ARBA" id="ARBA00023239"/>
    </source>
</evidence>
<dbReference type="STRING" id="90262.A0A1X2ITU3"/>
<dbReference type="PANTHER" id="PTHR13070">
    <property type="entry name" value="TRNA-SPLICING ENDONUCLEASE SUBUNIT SEN34-RELATED"/>
    <property type="match status" value="1"/>
</dbReference>
<protein>
    <recommendedName>
        <fullName evidence="2">tRNA-intron lyase</fullName>
        <ecNumber evidence="2">4.6.1.16</ecNumber>
    </recommendedName>
</protein>
<dbReference type="InterPro" id="IPR006677">
    <property type="entry name" value="tRNA_intron_Endonuc_cat-like"/>
</dbReference>
<proteinExistence type="inferred from homology"/>
<dbReference type="Pfam" id="PF26577">
    <property type="entry name" value="TSEN34_N"/>
    <property type="match status" value="1"/>
</dbReference>
<dbReference type="Gene3D" id="3.40.1350.10">
    <property type="match status" value="1"/>
</dbReference>
<comment type="caution">
    <text evidence="8">The sequence shown here is derived from an EMBL/GenBank/DDBJ whole genome shotgun (WGS) entry which is preliminary data.</text>
</comment>
<gene>
    <name evidence="8" type="ORF">BCR42DRAFT_447544</name>
</gene>
<evidence type="ECO:0000256" key="3">
    <source>
        <dbReference type="ARBA" id="ARBA00022694"/>
    </source>
</evidence>
<dbReference type="GO" id="GO:0003676">
    <property type="term" value="F:nucleic acid binding"/>
    <property type="evidence" value="ECO:0007669"/>
    <property type="project" value="InterPro"/>
</dbReference>
<comment type="catalytic activity">
    <reaction evidence="5">
        <text>pretRNA = a 3'-half-tRNA molecule with a 5'-OH end + a 5'-half-tRNA molecule with a 2',3'-cyclic phosphate end + an intron with a 2',3'-cyclic phosphate and a 5'-hydroxyl terminus.</text>
        <dbReference type="EC" id="4.6.1.16"/>
    </reaction>
</comment>
<evidence type="ECO:0000256" key="1">
    <source>
        <dbReference type="ARBA" id="ARBA00008078"/>
    </source>
</evidence>
<dbReference type="GO" id="GO:0000379">
    <property type="term" value="P:tRNA-type intron splice site recognition and cleavage"/>
    <property type="evidence" value="ECO:0007669"/>
    <property type="project" value="TreeGrafter"/>
</dbReference>
<dbReference type="NCBIfam" id="TIGR00324">
    <property type="entry name" value="endA"/>
    <property type="match status" value="1"/>
</dbReference>
<dbReference type="InterPro" id="IPR006676">
    <property type="entry name" value="tRNA_splic"/>
</dbReference>
<evidence type="ECO:0000313" key="8">
    <source>
        <dbReference type="EMBL" id="ORZ22214.1"/>
    </source>
</evidence>
<dbReference type="CDD" id="cd22363">
    <property type="entry name" value="tRNA-intron_lyase_C"/>
    <property type="match status" value="1"/>
</dbReference>
<dbReference type="GO" id="GO:0000213">
    <property type="term" value="F:tRNA-intron lyase activity"/>
    <property type="evidence" value="ECO:0007669"/>
    <property type="project" value="UniProtKB-EC"/>
</dbReference>
<dbReference type="SUPFAM" id="SSF53032">
    <property type="entry name" value="tRNA-intron endonuclease catalytic domain-like"/>
    <property type="match status" value="1"/>
</dbReference>
<dbReference type="InterPro" id="IPR059049">
    <property type="entry name" value="TSEN34_N"/>
</dbReference>
<dbReference type="AlphaFoldDB" id="A0A1X2ITU3"/>
<keyword evidence="8" id="KW-0255">Endonuclease</keyword>